<gene>
    <name evidence="1" type="ORF">FNYG_15234</name>
</gene>
<reference evidence="1 2" key="1">
    <citation type="submission" date="2017-06" db="EMBL/GenBank/DDBJ databases">
        <title>Genome of Fusarium nygamai isolate CS10214.</title>
        <authorList>
            <person name="Gardiner D.M."/>
            <person name="Obanor F."/>
            <person name="Kazan K."/>
        </authorList>
    </citation>
    <scope>NUCLEOTIDE SEQUENCE [LARGE SCALE GENOMIC DNA]</scope>
    <source>
        <strain evidence="1 2">CS10214</strain>
    </source>
</reference>
<dbReference type="EMBL" id="MTQA01000499">
    <property type="protein sequence ID" value="PNP57328.1"/>
    <property type="molecule type" value="Genomic_DNA"/>
</dbReference>
<protein>
    <recommendedName>
        <fullName evidence="3">Stress-response A/B barrel domain-containing protein</fullName>
    </recommendedName>
</protein>
<proteinExistence type="predicted"/>
<evidence type="ECO:0000313" key="2">
    <source>
        <dbReference type="Proteomes" id="UP000236664"/>
    </source>
</evidence>
<keyword evidence="2" id="KW-1185">Reference proteome</keyword>
<organism evidence="1 2">
    <name type="scientific">Gibberella nygamai</name>
    <name type="common">Bean root rot disease fungus</name>
    <name type="synonym">Fusarium nygamai</name>
    <dbReference type="NCBI Taxonomy" id="42673"/>
    <lineage>
        <taxon>Eukaryota</taxon>
        <taxon>Fungi</taxon>
        <taxon>Dikarya</taxon>
        <taxon>Ascomycota</taxon>
        <taxon>Pezizomycotina</taxon>
        <taxon>Sordariomycetes</taxon>
        <taxon>Hypocreomycetidae</taxon>
        <taxon>Hypocreales</taxon>
        <taxon>Nectriaceae</taxon>
        <taxon>Fusarium</taxon>
        <taxon>Fusarium fujikuroi species complex</taxon>
    </lineage>
</organism>
<dbReference type="Proteomes" id="UP000236664">
    <property type="component" value="Unassembled WGS sequence"/>
</dbReference>
<evidence type="ECO:0008006" key="3">
    <source>
        <dbReference type="Google" id="ProtNLM"/>
    </source>
</evidence>
<dbReference type="OrthoDB" id="3546164at2759"/>
<evidence type="ECO:0000313" key="1">
    <source>
        <dbReference type="EMBL" id="PNP57328.1"/>
    </source>
</evidence>
<accession>A0A2K0UHR6</accession>
<name>A0A2K0UHR6_GIBNY</name>
<sequence length="199" mass="21553">MPIFVITVLEIPFESQERFLGAWPTLKEDLKYQPGVAGVSAGPIIAEEGAAFAGFKFVQTLAFNTAQDFENFQSSAWSQEHKARYNERVGGEPVANKFEVPDFPANASPKAFTQFITVLLNNPEIRVDLRKTWADLALAPGKETWGGISVGNGPSVGLGMIGWNSLEEARAAYGKPGAVEAYAAYKALGQIKSTIVNLE</sequence>
<comment type="caution">
    <text evidence="1">The sequence shown here is derived from an EMBL/GenBank/DDBJ whole genome shotgun (WGS) entry which is preliminary data.</text>
</comment>
<dbReference type="AlphaFoldDB" id="A0A2K0UHR6"/>